<dbReference type="AlphaFoldDB" id="A0A2P2Q022"/>
<accession>A0A2P2Q022</accession>
<feature type="transmembrane region" description="Helical" evidence="1">
    <location>
        <begin position="20"/>
        <end position="38"/>
    </location>
</feature>
<keyword evidence="1" id="KW-1133">Transmembrane helix</keyword>
<evidence type="ECO:0000256" key="1">
    <source>
        <dbReference type="SAM" id="Phobius"/>
    </source>
</evidence>
<sequence>MRALYVTEGSHLCLTARGRYLALLRCFILNTVCIISLMPW</sequence>
<keyword evidence="1" id="KW-0812">Transmembrane</keyword>
<name>A0A2P2Q022_RHIMU</name>
<protein>
    <submittedName>
        <fullName evidence="2">Uncharacterized protein</fullName>
    </submittedName>
</protein>
<proteinExistence type="predicted"/>
<organism evidence="2">
    <name type="scientific">Rhizophora mucronata</name>
    <name type="common">Asiatic mangrove</name>
    <dbReference type="NCBI Taxonomy" id="61149"/>
    <lineage>
        <taxon>Eukaryota</taxon>
        <taxon>Viridiplantae</taxon>
        <taxon>Streptophyta</taxon>
        <taxon>Embryophyta</taxon>
        <taxon>Tracheophyta</taxon>
        <taxon>Spermatophyta</taxon>
        <taxon>Magnoliopsida</taxon>
        <taxon>eudicotyledons</taxon>
        <taxon>Gunneridae</taxon>
        <taxon>Pentapetalae</taxon>
        <taxon>rosids</taxon>
        <taxon>fabids</taxon>
        <taxon>Malpighiales</taxon>
        <taxon>Rhizophoraceae</taxon>
        <taxon>Rhizophora</taxon>
    </lineage>
</organism>
<keyword evidence="1" id="KW-0472">Membrane</keyword>
<evidence type="ECO:0000313" key="2">
    <source>
        <dbReference type="EMBL" id="MBX60360.1"/>
    </source>
</evidence>
<reference evidence="2" key="1">
    <citation type="submission" date="2018-02" db="EMBL/GenBank/DDBJ databases">
        <title>Rhizophora mucronata_Transcriptome.</title>
        <authorList>
            <person name="Meera S.P."/>
            <person name="Sreeshan A."/>
            <person name="Augustine A."/>
        </authorList>
    </citation>
    <scope>NUCLEOTIDE SEQUENCE</scope>
    <source>
        <tissue evidence="2">Leaf</tissue>
    </source>
</reference>
<dbReference type="EMBL" id="GGEC01079876">
    <property type="protein sequence ID" value="MBX60360.1"/>
    <property type="molecule type" value="Transcribed_RNA"/>
</dbReference>